<evidence type="ECO:0000313" key="3">
    <source>
        <dbReference type="Proteomes" id="UP000637578"/>
    </source>
</evidence>
<keyword evidence="1" id="KW-0812">Transmembrane</keyword>
<sequence length="94" mass="9919">MHDLLHTATSFLAEVPDFGGGEAPPGAERLLKVGRWVMWGVTFLCVVGFLFIGAKMVNAHRHGELEDQGKKLGIALFGVFIIGSATGIVGALLG</sequence>
<accession>A0A8J3CIF0</accession>
<name>A0A8J3CIF0_9PSEU</name>
<organism evidence="2 3">
    <name type="scientific">Longimycelium tulufanense</name>
    <dbReference type="NCBI Taxonomy" id="907463"/>
    <lineage>
        <taxon>Bacteria</taxon>
        <taxon>Bacillati</taxon>
        <taxon>Actinomycetota</taxon>
        <taxon>Actinomycetes</taxon>
        <taxon>Pseudonocardiales</taxon>
        <taxon>Pseudonocardiaceae</taxon>
        <taxon>Longimycelium</taxon>
    </lineage>
</organism>
<evidence type="ECO:0000256" key="1">
    <source>
        <dbReference type="SAM" id="Phobius"/>
    </source>
</evidence>
<keyword evidence="1" id="KW-0472">Membrane</keyword>
<reference evidence="2" key="1">
    <citation type="journal article" date="2014" name="Int. J. Syst. Evol. Microbiol.">
        <title>Complete genome sequence of Corynebacterium casei LMG S-19264T (=DSM 44701T), isolated from a smear-ripened cheese.</title>
        <authorList>
            <consortium name="US DOE Joint Genome Institute (JGI-PGF)"/>
            <person name="Walter F."/>
            <person name="Albersmeier A."/>
            <person name="Kalinowski J."/>
            <person name="Ruckert C."/>
        </authorList>
    </citation>
    <scope>NUCLEOTIDE SEQUENCE</scope>
    <source>
        <strain evidence="2">CGMCC 4.5737</strain>
    </source>
</reference>
<gene>
    <name evidence="2" type="ORF">GCM10012275_60750</name>
</gene>
<keyword evidence="1" id="KW-1133">Transmembrane helix</keyword>
<dbReference type="EMBL" id="BMMK01000054">
    <property type="protein sequence ID" value="GGM81983.1"/>
    <property type="molecule type" value="Genomic_DNA"/>
</dbReference>
<dbReference type="AlphaFoldDB" id="A0A8J3CIF0"/>
<dbReference type="Proteomes" id="UP000637578">
    <property type="component" value="Unassembled WGS sequence"/>
</dbReference>
<feature type="transmembrane region" description="Helical" evidence="1">
    <location>
        <begin position="36"/>
        <end position="54"/>
    </location>
</feature>
<evidence type="ECO:0000313" key="2">
    <source>
        <dbReference type="EMBL" id="GGM81983.1"/>
    </source>
</evidence>
<proteinExistence type="predicted"/>
<keyword evidence="3" id="KW-1185">Reference proteome</keyword>
<reference evidence="2" key="2">
    <citation type="submission" date="2020-09" db="EMBL/GenBank/DDBJ databases">
        <authorList>
            <person name="Sun Q."/>
            <person name="Zhou Y."/>
        </authorList>
    </citation>
    <scope>NUCLEOTIDE SEQUENCE</scope>
    <source>
        <strain evidence="2">CGMCC 4.5737</strain>
    </source>
</reference>
<feature type="transmembrane region" description="Helical" evidence="1">
    <location>
        <begin position="74"/>
        <end position="93"/>
    </location>
</feature>
<protein>
    <submittedName>
        <fullName evidence="2">Uncharacterized protein</fullName>
    </submittedName>
</protein>
<comment type="caution">
    <text evidence="2">The sequence shown here is derived from an EMBL/GenBank/DDBJ whole genome shotgun (WGS) entry which is preliminary data.</text>
</comment>